<name>A0A7S3H5D8_9STRA</name>
<feature type="domain" description="SAM" evidence="1">
    <location>
        <begin position="36"/>
        <end position="99"/>
    </location>
</feature>
<dbReference type="EMBL" id="HBIC01028104">
    <property type="protein sequence ID" value="CAE0285283.1"/>
    <property type="molecule type" value="Transcribed_RNA"/>
</dbReference>
<dbReference type="AlphaFoldDB" id="A0A7S3H5D8"/>
<evidence type="ECO:0000259" key="1">
    <source>
        <dbReference type="PROSITE" id="PS50105"/>
    </source>
</evidence>
<dbReference type="PROSITE" id="PS50105">
    <property type="entry name" value="SAM_DOMAIN"/>
    <property type="match status" value="1"/>
</dbReference>
<dbReference type="Gene3D" id="1.10.150.50">
    <property type="entry name" value="Transcription Factor, Ets-1"/>
    <property type="match status" value="1"/>
</dbReference>
<dbReference type="SUPFAM" id="SSF47769">
    <property type="entry name" value="SAM/Pointed domain"/>
    <property type="match status" value="1"/>
</dbReference>
<protein>
    <recommendedName>
        <fullName evidence="1">SAM domain-containing protein</fullName>
    </recommendedName>
</protein>
<accession>A0A7S3H5D8</accession>
<dbReference type="InterPro" id="IPR001660">
    <property type="entry name" value="SAM"/>
</dbReference>
<reference evidence="2" key="1">
    <citation type="submission" date="2021-01" db="EMBL/GenBank/DDBJ databases">
        <authorList>
            <person name="Corre E."/>
            <person name="Pelletier E."/>
            <person name="Niang G."/>
            <person name="Scheremetjew M."/>
            <person name="Finn R."/>
            <person name="Kale V."/>
            <person name="Holt S."/>
            <person name="Cochrane G."/>
            <person name="Meng A."/>
            <person name="Brown T."/>
            <person name="Cohen L."/>
        </authorList>
    </citation>
    <scope>NUCLEOTIDE SEQUENCE</scope>
    <source>
        <strain evidence="2">CCAP 955/1</strain>
    </source>
</reference>
<evidence type="ECO:0000313" key="2">
    <source>
        <dbReference type="EMBL" id="CAE0285283.1"/>
    </source>
</evidence>
<dbReference type="SMART" id="SM00454">
    <property type="entry name" value="SAM"/>
    <property type="match status" value="1"/>
</dbReference>
<dbReference type="InterPro" id="IPR013761">
    <property type="entry name" value="SAM/pointed_sf"/>
</dbReference>
<organism evidence="2">
    <name type="scientific">Spumella elongata</name>
    <dbReference type="NCBI Taxonomy" id="89044"/>
    <lineage>
        <taxon>Eukaryota</taxon>
        <taxon>Sar</taxon>
        <taxon>Stramenopiles</taxon>
        <taxon>Ochrophyta</taxon>
        <taxon>Chrysophyceae</taxon>
        <taxon>Chromulinales</taxon>
        <taxon>Chromulinaceae</taxon>
        <taxon>Spumella</taxon>
    </lineage>
</organism>
<sequence>MSAAYENLNEQHASKKATSELAGEIFALNGNLVTKWDASEVSKWLVTIGYNDLVPLFHQSNINGAALTRLDDRLLKEIGVLNVGTRLQFLNEVIRIQAISRAEWRNHIVWTGEEYRPPCCCFMLPWSFPCCCAEEIFCGKRAQYTLTNGRLNILRTLRPWCGILTTMCFGWGIVSDNIDLTLINDIDCAASTHCMGDPLGFVSIQSFDGTSHTLHLASSEVQKVTATLNNAKEEAVVTTQILSPPVDL</sequence>
<gene>
    <name evidence="2" type="ORF">SELO1098_LOCUS14124</name>
</gene>
<proteinExistence type="predicted"/>
<dbReference type="Pfam" id="PF07647">
    <property type="entry name" value="SAM_2"/>
    <property type="match status" value="1"/>
</dbReference>